<reference evidence="3" key="1">
    <citation type="journal article" date="2023" name="Insect Mol. Biol.">
        <title>Genome sequencing provides insights into the evolution of gene families encoding plant cell wall-degrading enzymes in longhorned beetles.</title>
        <authorList>
            <person name="Shin N.R."/>
            <person name="Okamura Y."/>
            <person name="Kirsch R."/>
            <person name="Pauchet Y."/>
        </authorList>
    </citation>
    <scope>NUCLEOTIDE SEQUENCE</scope>
    <source>
        <strain evidence="3">MMC_N1</strain>
    </source>
</reference>
<dbReference type="SUPFAM" id="SSF82895">
    <property type="entry name" value="TSP-1 type 1 repeat"/>
    <property type="match status" value="2"/>
</dbReference>
<organism evidence="3 4">
    <name type="scientific">Molorchus minor</name>
    <dbReference type="NCBI Taxonomy" id="1323400"/>
    <lineage>
        <taxon>Eukaryota</taxon>
        <taxon>Metazoa</taxon>
        <taxon>Ecdysozoa</taxon>
        <taxon>Arthropoda</taxon>
        <taxon>Hexapoda</taxon>
        <taxon>Insecta</taxon>
        <taxon>Pterygota</taxon>
        <taxon>Neoptera</taxon>
        <taxon>Endopterygota</taxon>
        <taxon>Coleoptera</taxon>
        <taxon>Polyphaga</taxon>
        <taxon>Cucujiformia</taxon>
        <taxon>Chrysomeloidea</taxon>
        <taxon>Cerambycidae</taxon>
        <taxon>Lamiinae</taxon>
        <taxon>Monochamini</taxon>
        <taxon>Molorchus</taxon>
    </lineage>
</organism>
<keyword evidence="2" id="KW-0964">Secreted</keyword>
<protein>
    <recommendedName>
        <fullName evidence="5">ADAMTS-like protein 1</fullName>
    </recommendedName>
</protein>
<evidence type="ECO:0000313" key="3">
    <source>
        <dbReference type="EMBL" id="KAJ8976403.1"/>
    </source>
</evidence>
<dbReference type="PANTHER" id="PTHR13723:SF281">
    <property type="entry name" value="PAPILIN"/>
    <property type="match status" value="1"/>
</dbReference>
<dbReference type="InterPro" id="IPR050439">
    <property type="entry name" value="ADAMTS_ADAMTS-like"/>
</dbReference>
<comment type="subcellular location">
    <subcellularLocation>
        <location evidence="1">Secreted</location>
    </subcellularLocation>
</comment>
<dbReference type="InterPro" id="IPR000884">
    <property type="entry name" value="TSP1_rpt"/>
</dbReference>
<accession>A0ABQ9JFK0</accession>
<dbReference type="Proteomes" id="UP001162164">
    <property type="component" value="Unassembled WGS sequence"/>
</dbReference>
<evidence type="ECO:0000313" key="4">
    <source>
        <dbReference type="Proteomes" id="UP001162164"/>
    </source>
</evidence>
<dbReference type="PROSITE" id="PS50092">
    <property type="entry name" value="TSP1"/>
    <property type="match status" value="1"/>
</dbReference>
<sequence>MVEEGFTVSGDNGGINIVTTLGSAVVLVRRGKMPIQEAPPEKYNFMNPVMWPQWRKRFESYMSVSGQDTKSDEEKINTPSNSREHRMVAYPNDDVDFIRTASELSNMIENGEGNDNEENVVILGKGNKENIKFKWKLSSWSKCSEMCGGNGFPQTRTMYCIVTPTPRGLADNQATLELGNIPEEDVDEQQLSLFNTTQHVGDNLCDDAGLNRPKITRNCGFDSCPRWTTYDWSPCESSNCFALHRAMQWRTVKCQMLPNLTLDSSKCVRNERPLDKQECYNSKCVGKWKVGPWSECAAPCETQGVKYRILQCVWYNTKKFAGSACKDIPRPPVMKTCIGRSCSLGATQTACTRIIPYIAESEWEGVLAGEGNTNPARSVDVQRSFHVLPKCENYEYVQNIKVSRTVLSDL</sequence>
<gene>
    <name evidence="3" type="ORF">NQ317_003039</name>
</gene>
<evidence type="ECO:0000256" key="1">
    <source>
        <dbReference type="ARBA" id="ARBA00004613"/>
    </source>
</evidence>
<keyword evidence="4" id="KW-1185">Reference proteome</keyword>
<dbReference type="EMBL" id="JAPWTJ010000680">
    <property type="protein sequence ID" value="KAJ8976403.1"/>
    <property type="molecule type" value="Genomic_DNA"/>
</dbReference>
<dbReference type="InterPro" id="IPR036383">
    <property type="entry name" value="TSP1_rpt_sf"/>
</dbReference>
<dbReference type="Pfam" id="PF19030">
    <property type="entry name" value="TSP1_ADAMTS"/>
    <property type="match status" value="1"/>
</dbReference>
<name>A0ABQ9JFK0_9CUCU</name>
<dbReference type="Gene3D" id="2.20.100.10">
    <property type="entry name" value="Thrombospondin type-1 (TSP1) repeat"/>
    <property type="match status" value="2"/>
</dbReference>
<proteinExistence type="predicted"/>
<comment type="caution">
    <text evidence="3">The sequence shown here is derived from an EMBL/GenBank/DDBJ whole genome shotgun (WGS) entry which is preliminary data.</text>
</comment>
<evidence type="ECO:0008006" key="5">
    <source>
        <dbReference type="Google" id="ProtNLM"/>
    </source>
</evidence>
<dbReference type="PANTHER" id="PTHR13723">
    <property type="entry name" value="ADAMTS A DISINTEGRIN AND METALLOPROTEASE WITH THROMBOSPONDIN MOTIFS PROTEASE"/>
    <property type="match status" value="1"/>
</dbReference>
<evidence type="ECO:0000256" key="2">
    <source>
        <dbReference type="ARBA" id="ARBA00022525"/>
    </source>
</evidence>